<gene>
    <name evidence="1" type="ORF">S01H4_28873</name>
</gene>
<evidence type="ECO:0008006" key="2">
    <source>
        <dbReference type="Google" id="ProtNLM"/>
    </source>
</evidence>
<dbReference type="Gene3D" id="3.90.180.10">
    <property type="entry name" value="Medium-chain alcohol dehydrogenases, catalytic domain"/>
    <property type="match status" value="1"/>
</dbReference>
<proteinExistence type="predicted"/>
<protein>
    <recommendedName>
        <fullName evidence="2">Alcohol dehydrogenase-like C-terminal domain-containing protein</fullName>
    </recommendedName>
</protein>
<dbReference type="EMBL" id="BART01014499">
    <property type="protein sequence ID" value="GAG88836.1"/>
    <property type="molecule type" value="Genomic_DNA"/>
</dbReference>
<dbReference type="InterPro" id="IPR052733">
    <property type="entry name" value="Chloroplast_QOR"/>
</dbReference>
<dbReference type="Gene3D" id="3.40.50.720">
    <property type="entry name" value="NAD(P)-binding Rossmann-like Domain"/>
    <property type="match status" value="1"/>
</dbReference>
<dbReference type="Pfam" id="PF13602">
    <property type="entry name" value="ADH_zinc_N_2"/>
    <property type="match status" value="1"/>
</dbReference>
<sequence length="66" mass="7563">MGEEKKMGLNPFKTDQKKDMDFLIGLFESGKVKPVIDRRYPLSDVPEAYWYLEEGHAKGKVVITMG</sequence>
<comment type="caution">
    <text evidence="1">The sequence shown here is derived from an EMBL/GenBank/DDBJ whole genome shotgun (WGS) entry which is preliminary data.</text>
</comment>
<dbReference type="PANTHER" id="PTHR44013:SF1">
    <property type="entry name" value="ZINC-TYPE ALCOHOL DEHYDROGENASE-LIKE PROTEIN C16A3.02C"/>
    <property type="match status" value="1"/>
</dbReference>
<evidence type="ECO:0000313" key="1">
    <source>
        <dbReference type="EMBL" id="GAG88836.1"/>
    </source>
</evidence>
<name>X1CX87_9ZZZZ</name>
<organism evidence="1">
    <name type="scientific">marine sediment metagenome</name>
    <dbReference type="NCBI Taxonomy" id="412755"/>
    <lineage>
        <taxon>unclassified sequences</taxon>
        <taxon>metagenomes</taxon>
        <taxon>ecological metagenomes</taxon>
    </lineage>
</organism>
<dbReference type="PANTHER" id="PTHR44013">
    <property type="entry name" value="ZINC-TYPE ALCOHOL DEHYDROGENASE-LIKE PROTEIN C16A3.02C"/>
    <property type="match status" value="1"/>
</dbReference>
<reference evidence="1" key="1">
    <citation type="journal article" date="2014" name="Front. Microbiol.">
        <title>High frequency of phylogenetically diverse reductive dehalogenase-homologous genes in deep subseafloor sedimentary metagenomes.</title>
        <authorList>
            <person name="Kawai M."/>
            <person name="Futagami T."/>
            <person name="Toyoda A."/>
            <person name="Takaki Y."/>
            <person name="Nishi S."/>
            <person name="Hori S."/>
            <person name="Arai W."/>
            <person name="Tsubouchi T."/>
            <person name="Morono Y."/>
            <person name="Uchiyama I."/>
            <person name="Ito T."/>
            <person name="Fujiyama A."/>
            <person name="Inagaki F."/>
            <person name="Takami H."/>
        </authorList>
    </citation>
    <scope>NUCLEOTIDE SEQUENCE</scope>
    <source>
        <strain evidence="1">Expedition CK06-06</strain>
    </source>
</reference>
<dbReference type="AlphaFoldDB" id="X1CX87"/>
<accession>X1CX87</accession>